<reference evidence="1" key="2">
    <citation type="journal article" date="2015" name="Data Brief">
        <title>Shoot transcriptome of the giant reed, Arundo donax.</title>
        <authorList>
            <person name="Barrero R.A."/>
            <person name="Guerrero F.D."/>
            <person name="Moolhuijzen P."/>
            <person name="Goolsby J.A."/>
            <person name="Tidwell J."/>
            <person name="Bellgard S.E."/>
            <person name="Bellgard M.I."/>
        </authorList>
    </citation>
    <scope>NUCLEOTIDE SEQUENCE</scope>
    <source>
        <tissue evidence="1">Shoot tissue taken approximately 20 cm above the soil surface</tissue>
    </source>
</reference>
<organism evidence="1">
    <name type="scientific">Arundo donax</name>
    <name type="common">Giant reed</name>
    <name type="synonym">Donax arundinaceus</name>
    <dbReference type="NCBI Taxonomy" id="35708"/>
    <lineage>
        <taxon>Eukaryota</taxon>
        <taxon>Viridiplantae</taxon>
        <taxon>Streptophyta</taxon>
        <taxon>Embryophyta</taxon>
        <taxon>Tracheophyta</taxon>
        <taxon>Spermatophyta</taxon>
        <taxon>Magnoliopsida</taxon>
        <taxon>Liliopsida</taxon>
        <taxon>Poales</taxon>
        <taxon>Poaceae</taxon>
        <taxon>PACMAD clade</taxon>
        <taxon>Arundinoideae</taxon>
        <taxon>Arundineae</taxon>
        <taxon>Arundo</taxon>
    </lineage>
</organism>
<dbReference type="AlphaFoldDB" id="A0A0A9G432"/>
<name>A0A0A9G432_ARUDO</name>
<evidence type="ECO:0000313" key="1">
    <source>
        <dbReference type="EMBL" id="JAE19845.1"/>
    </source>
</evidence>
<proteinExistence type="predicted"/>
<sequence length="46" mass="5251">MRLQHVRSIVLRWVHRATRDESPSSVTPLHLLSPISTKFSQPSPMA</sequence>
<protein>
    <submittedName>
        <fullName evidence="1">Uncharacterized protein</fullName>
    </submittedName>
</protein>
<dbReference type="EMBL" id="GBRH01178051">
    <property type="protein sequence ID" value="JAE19845.1"/>
    <property type="molecule type" value="Transcribed_RNA"/>
</dbReference>
<reference evidence="1" key="1">
    <citation type="submission" date="2014-09" db="EMBL/GenBank/DDBJ databases">
        <authorList>
            <person name="Magalhaes I.L.F."/>
            <person name="Oliveira U."/>
            <person name="Santos F.R."/>
            <person name="Vidigal T.H.D.A."/>
            <person name="Brescovit A.D."/>
            <person name="Santos A.J."/>
        </authorList>
    </citation>
    <scope>NUCLEOTIDE SEQUENCE</scope>
    <source>
        <tissue evidence="1">Shoot tissue taken approximately 20 cm above the soil surface</tissue>
    </source>
</reference>
<accession>A0A0A9G432</accession>